<sequence>MEKTRDYRLFMTKKDEQLFCKTLREFNSNIYFLDTTPSLESDIEKRLFEDVSILDSKFFSIVNFDLINKEELQKNYKMYGNYYHFDCLGRAQMQFLRSHPDIYEKGCLQHGRIADSYNTEDEEEKKWKNKVYNILRKLGEKVYWYYSLPDGGKEINEKPQSNLVALPDAIMMYNGTKENFMLNSAAKYVPKGITINDLMSQ</sequence>
<dbReference type="Proteomes" id="UP001324270">
    <property type="component" value="Unassembled WGS sequence"/>
</dbReference>
<dbReference type="RefSeq" id="WP_323980141.1">
    <property type="nucleotide sequence ID" value="NZ_JAYKBV010000025.1"/>
</dbReference>
<keyword evidence="2" id="KW-1185">Reference proteome</keyword>
<accession>A0ABU5YFZ0</accession>
<evidence type="ECO:0000313" key="2">
    <source>
        <dbReference type="Proteomes" id="UP001324270"/>
    </source>
</evidence>
<name>A0ABU5YFZ0_9FLAO</name>
<evidence type="ECO:0000313" key="1">
    <source>
        <dbReference type="EMBL" id="MEB3041588.1"/>
    </source>
</evidence>
<gene>
    <name evidence="1" type="ORF">VJJ49_12965</name>
</gene>
<proteinExistence type="predicted"/>
<organism evidence="1 2">
    <name type="scientific">Capnocytophaga gingivalis</name>
    <dbReference type="NCBI Taxonomy" id="1017"/>
    <lineage>
        <taxon>Bacteria</taxon>
        <taxon>Pseudomonadati</taxon>
        <taxon>Bacteroidota</taxon>
        <taxon>Flavobacteriia</taxon>
        <taxon>Flavobacteriales</taxon>
        <taxon>Flavobacteriaceae</taxon>
        <taxon>Capnocytophaga</taxon>
    </lineage>
</organism>
<reference evidence="1 2" key="1">
    <citation type="submission" date="2023-12" db="EMBL/GenBank/DDBJ databases">
        <title>Genomic sequences of Capnocytophaga and Parvimonas strains.</title>
        <authorList>
            <person name="Watt R.M."/>
            <person name="Wang M."/>
            <person name="Yang T."/>
            <person name="Tong W.M."/>
        </authorList>
    </citation>
    <scope>NUCLEOTIDE SEQUENCE [LARGE SCALE GENOMIC DNA]</scope>
    <source>
        <strain evidence="1 2">CCUG 13156</strain>
    </source>
</reference>
<dbReference type="EMBL" id="JAYKBV010000025">
    <property type="protein sequence ID" value="MEB3041588.1"/>
    <property type="molecule type" value="Genomic_DNA"/>
</dbReference>
<comment type="caution">
    <text evidence="1">The sequence shown here is derived from an EMBL/GenBank/DDBJ whole genome shotgun (WGS) entry which is preliminary data.</text>
</comment>
<protein>
    <submittedName>
        <fullName evidence="1">Uncharacterized protein</fullName>
    </submittedName>
</protein>